<keyword evidence="2" id="KW-1185">Reference proteome</keyword>
<dbReference type="AlphaFoldDB" id="A0A4Z0P9W1"/>
<dbReference type="RefSeq" id="WP_135434669.1">
    <property type="nucleotide sequence ID" value="NZ_SRLA01000002.1"/>
</dbReference>
<comment type="caution">
    <text evidence="1">The sequence shown here is derived from an EMBL/GenBank/DDBJ whole genome shotgun (WGS) entry which is preliminary data.</text>
</comment>
<evidence type="ECO:0000313" key="2">
    <source>
        <dbReference type="Proteomes" id="UP000298337"/>
    </source>
</evidence>
<protein>
    <submittedName>
        <fullName evidence="1">Uncharacterized protein</fullName>
    </submittedName>
</protein>
<reference evidence="1 2" key="1">
    <citation type="submission" date="2019-04" db="EMBL/GenBank/DDBJ databases">
        <authorList>
            <person name="Feng G."/>
            <person name="Zhang J."/>
            <person name="Zhu H."/>
        </authorList>
    </citation>
    <scope>NUCLEOTIDE SEQUENCE [LARGE SCALE GENOMIC DNA]</scope>
    <source>
        <strain evidence="1 2">92R-1</strain>
    </source>
</reference>
<sequence>MNQTAPDLLQATAFRALGGQSADGGIGAVLKDGAPVGSFTYGTNAQATLDDNLPTPQIQLYPLTASEKPGTDRVERYDAAISFLTSVEGLGDDRPGLNAGVAEMRRLKDKFMSELDRHPLVEITEVRSEEVRNAQQAMLTGISVAFTIAVPALATC</sequence>
<proteinExistence type="predicted"/>
<gene>
    <name evidence="1" type="ORF">EU556_13825</name>
</gene>
<dbReference type="Proteomes" id="UP000298337">
    <property type="component" value="Unassembled WGS sequence"/>
</dbReference>
<evidence type="ECO:0000313" key="1">
    <source>
        <dbReference type="EMBL" id="TGE08760.1"/>
    </source>
</evidence>
<dbReference type="EMBL" id="SRLA01000002">
    <property type="protein sequence ID" value="TGE08760.1"/>
    <property type="molecule type" value="Genomic_DNA"/>
</dbReference>
<organism evidence="1 2">
    <name type="scientific">Hymenobacter fodinae</name>
    <dbReference type="NCBI Taxonomy" id="2510796"/>
    <lineage>
        <taxon>Bacteria</taxon>
        <taxon>Pseudomonadati</taxon>
        <taxon>Bacteroidota</taxon>
        <taxon>Cytophagia</taxon>
        <taxon>Cytophagales</taxon>
        <taxon>Hymenobacteraceae</taxon>
        <taxon>Hymenobacter</taxon>
    </lineage>
</organism>
<accession>A0A4Z0P9W1</accession>
<name>A0A4Z0P9W1_9BACT</name>